<dbReference type="InterPro" id="IPR000554">
    <property type="entry name" value="Ribosomal_eS7"/>
</dbReference>
<evidence type="ECO:0000313" key="5">
    <source>
        <dbReference type="EMBL" id="NDJ93719.1"/>
    </source>
</evidence>
<keyword evidence="2 4" id="KW-0689">Ribosomal protein</keyword>
<dbReference type="GO" id="GO:0032040">
    <property type="term" value="C:small-subunit processome"/>
    <property type="evidence" value="ECO:0007669"/>
    <property type="project" value="TreeGrafter"/>
</dbReference>
<accession>A0A6G3MI99</accession>
<dbReference type="PANTHER" id="PTHR11278">
    <property type="entry name" value="40S RIBOSOMAL PROTEIN S7"/>
    <property type="match status" value="1"/>
</dbReference>
<evidence type="ECO:0000256" key="1">
    <source>
        <dbReference type="ARBA" id="ARBA00007820"/>
    </source>
</evidence>
<evidence type="ECO:0000256" key="4">
    <source>
        <dbReference type="RuleBase" id="RU364105"/>
    </source>
</evidence>
<dbReference type="EMBL" id="GHBP01004738">
    <property type="protein sequence ID" value="NDJ93719.1"/>
    <property type="molecule type" value="Transcribed_RNA"/>
</dbReference>
<keyword evidence="3 4" id="KW-0687">Ribonucleoprotein</keyword>
<reference evidence="5" key="1">
    <citation type="submission" date="2018-11" db="EMBL/GenBank/DDBJ databases">
        <title>Henneguya salminicola genome and transcriptome.</title>
        <authorList>
            <person name="Yahalomi D."/>
            <person name="Atkinson S.D."/>
            <person name="Neuhof M."/>
            <person name="Chang E.S."/>
            <person name="Philippe H."/>
            <person name="Cartwright P."/>
            <person name="Bartholomew J.L."/>
            <person name="Huchon D."/>
        </authorList>
    </citation>
    <scope>NUCLEOTIDE SEQUENCE</scope>
    <source>
        <strain evidence="5">Hz1</strain>
        <tissue evidence="5">Whole</tissue>
    </source>
</reference>
<dbReference type="GO" id="GO:0003735">
    <property type="term" value="F:structural constituent of ribosome"/>
    <property type="evidence" value="ECO:0007669"/>
    <property type="project" value="InterPro"/>
</dbReference>
<name>A0A6G3MI99_HENSL</name>
<dbReference type="Pfam" id="PF01251">
    <property type="entry name" value="Ribosomal_S7e"/>
    <property type="match status" value="1"/>
</dbReference>
<dbReference type="GO" id="GO:0030686">
    <property type="term" value="C:90S preribosome"/>
    <property type="evidence" value="ECO:0007669"/>
    <property type="project" value="TreeGrafter"/>
</dbReference>
<evidence type="ECO:0000256" key="3">
    <source>
        <dbReference type="ARBA" id="ARBA00023274"/>
    </source>
</evidence>
<dbReference type="AlphaFoldDB" id="A0A6G3MI99"/>
<evidence type="ECO:0000256" key="2">
    <source>
        <dbReference type="ARBA" id="ARBA00022980"/>
    </source>
</evidence>
<dbReference type="GO" id="GO:0006364">
    <property type="term" value="P:rRNA processing"/>
    <property type="evidence" value="ECO:0007669"/>
    <property type="project" value="TreeGrafter"/>
</dbReference>
<proteinExistence type="inferred from homology"/>
<dbReference type="PANTHER" id="PTHR11278:SF0">
    <property type="entry name" value="SMALL RIBOSOMAL SUBUNIT PROTEIN ES7"/>
    <property type="match status" value="1"/>
</dbReference>
<dbReference type="GO" id="GO:0022627">
    <property type="term" value="C:cytosolic small ribosomal subunit"/>
    <property type="evidence" value="ECO:0007669"/>
    <property type="project" value="TreeGrafter"/>
</dbReference>
<protein>
    <recommendedName>
        <fullName evidence="4">40S ribosomal protein S7</fullName>
    </recommendedName>
</protein>
<dbReference type="GO" id="GO:0042274">
    <property type="term" value="P:ribosomal small subunit biogenesis"/>
    <property type="evidence" value="ECO:0007669"/>
    <property type="project" value="TreeGrafter"/>
</dbReference>
<dbReference type="GO" id="GO:0006412">
    <property type="term" value="P:translation"/>
    <property type="evidence" value="ECO:0007669"/>
    <property type="project" value="InterPro"/>
</dbReference>
<organism evidence="5">
    <name type="scientific">Henneguya salminicola</name>
    <name type="common">Myxosporean</name>
    <dbReference type="NCBI Taxonomy" id="69463"/>
    <lineage>
        <taxon>Eukaryota</taxon>
        <taxon>Metazoa</taxon>
        <taxon>Cnidaria</taxon>
        <taxon>Myxozoa</taxon>
        <taxon>Myxosporea</taxon>
        <taxon>Bivalvulida</taxon>
        <taxon>Platysporina</taxon>
        <taxon>Myxobolidae</taxon>
        <taxon>Henneguya</taxon>
    </lineage>
</organism>
<sequence length="209" mass="24598">MVHKVKKSKTEDKPLTPIHKNVVEIFAELRNNPKLSKCMKKNLPLVNVFEFDSHGSKCVIIYIKAYILNAIQHNLKELKQEVEKKLGKQVYFIGHRRIIPKPSKRSAAAKVHRPQRRTVTAVHESILKDLIFPSEIMGKRTIYRPRTGKLLKIFLDQKDKPELQERLRSFSDIYKRLTRRDIKFEFPIHDCPMRLFESTQKKSKEKISA</sequence>
<comment type="similarity">
    <text evidence="1 4">Belongs to the eukaryotic ribosomal protein eS7 family.</text>
</comment>